<dbReference type="InterPro" id="IPR029058">
    <property type="entry name" value="AB_hydrolase_fold"/>
</dbReference>
<dbReference type="InterPro" id="IPR021295">
    <property type="entry name" value="DUF2867"/>
</dbReference>
<accession>A0ABT9RFB2</accession>
<evidence type="ECO:0000313" key="4">
    <source>
        <dbReference type="Proteomes" id="UP001230426"/>
    </source>
</evidence>
<organism evidence="3 4">
    <name type="scientific">Streptosporangium brasiliense</name>
    <dbReference type="NCBI Taxonomy" id="47480"/>
    <lineage>
        <taxon>Bacteria</taxon>
        <taxon>Bacillati</taxon>
        <taxon>Actinomycetota</taxon>
        <taxon>Actinomycetes</taxon>
        <taxon>Streptosporangiales</taxon>
        <taxon>Streptosporangiaceae</taxon>
        <taxon>Streptosporangium</taxon>
    </lineage>
</organism>
<name>A0ABT9RFB2_9ACTN</name>
<proteinExistence type="predicted"/>
<dbReference type="Pfam" id="PF12146">
    <property type="entry name" value="Hydrolase_4"/>
    <property type="match status" value="1"/>
</dbReference>
<feature type="compositionally biased region" description="Low complexity" evidence="1">
    <location>
        <begin position="175"/>
        <end position="184"/>
    </location>
</feature>
<dbReference type="Pfam" id="PF11066">
    <property type="entry name" value="DUF2867"/>
    <property type="match status" value="1"/>
</dbReference>
<sequence>MSEPIDPPALRSLLDDADFVDVQSVEGEVTLREFVAHSIGWEPGWLRALYLARRVFARLLRLAHRDVVPGSNLAPAEIPFTPGRKIGFFTVVEGVEDRYLLLEATDSHLAAYLAILVETAGPGRRRFRMVTVVKHLHWTGPLYFAVIRPFHYMVVRGMGRAGAWRPGRETPAPDSGRPAAAGRPSPAARVLSAAVLPVAPLYGAALAYRLFHPPRRRHHRRPQDFGLAATVLAIPLGGGGRLHAWLCPGAPDRVVVLGHGIGLSKSASLAHAKFLHDAGFTVCLFDHRNHGASGHDRARMRLGERFTDDITATVTHLRRAEGYGSARFAVYGFSFSTFPSLYSLVREGFGVDAVVCDSGPGADLPQLFGTFLEAGGLPLPSPLRGPRPRAAVAGTLGSLATAMLGASWPPPADGPLAHVPLLFMSGGRDRILPASSVQALAGRYPRAETHVLPDADHLTGLKTDPGVYTTTVLDFLERALR</sequence>
<feature type="region of interest" description="Disordered" evidence="1">
    <location>
        <begin position="164"/>
        <end position="184"/>
    </location>
</feature>
<dbReference type="EMBL" id="JAUSRB010000002">
    <property type="protein sequence ID" value="MDP9867958.1"/>
    <property type="molecule type" value="Genomic_DNA"/>
</dbReference>
<evidence type="ECO:0000256" key="1">
    <source>
        <dbReference type="SAM" id="MobiDB-lite"/>
    </source>
</evidence>
<dbReference type="Gene3D" id="3.40.50.1820">
    <property type="entry name" value="alpha/beta hydrolase"/>
    <property type="match status" value="1"/>
</dbReference>
<dbReference type="PANTHER" id="PTHR43194:SF2">
    <property type="entry name" value="PEROXISOMAL MEMBRANE PROTEIN LPX1"/>
    <property type="match status" value="1"/>
</dbReference>
<comment type="caution">
    <text evidence="3">The sequence shown here is derived from an EMBL/GenBank/DDBJ whole genome shotgun (WGS) entry which is preliminary data.</text>
</comment>
<reference evidence="3 4" key="1">
    <citation type="submission" date="2023-07" db="EMBL/GenBank/DDBJ databases">
        <title>Sequencing the genomes of 1000 actinobacteria strains.</title>
        <authorList>
            <person name="Klenk H.-P."/>
        </authorList>
    </citation>
    <scope>NUCLEOTIDE SEQUENCE [LARGE SCALE GENOMIC DNA]</scope>
    <source>
        <strain evidence="3 4">DSM 44109</strain>
    </source>
</reference>
<gene>
    <name evidence="3" type="ORF">J2S55_007224</name>
</gene>
<dbReference type="InterPro" id="IPR022742">
    <property type="entry name" value="Hydrolase_4"/>
</dbReference>
<dbReference type="InterPro" id="IPR050228">
    <property type="entry name" value="Carboxylesterase_BioH"/>
</dbReference>
<evidence type="ECO:0000259" key="2">
    <source>
        <dbReference type="Pfam" id="PF12146"/>
    </source>
</evidence>
<dbReference type="PANTHER" id="PTHR43194">
    <property type="entry name" value="HYDROLASE ALPHA/BETA FOLD FAMILY"/>
    <property type="match status" value="1"/>
</dbReference>
<dbReference type="Proteomes" id="UP001230426">
    <property type="component" value="Unassembled WGS sequence"/>
</dbReference>
<dbReference type="RefSeq" id="WP_306870197.1">
    <property type="nucleotide sequence ID" value="NZ_JAUSRB010000002.1"/>
</dbReference>
<dbReference type="SUPFAM" id="SSF53474">
    <property type="entry name" value="alpha/beta-Hydrolases"/>
    <property type="match status" value="1"/>
</dbReference>
<keyword evidence="4" id="KW-1185">Reference proteome</keyword>
<evidence type="ECO:0000313" key="3">
    <source>
        <dbReference type="EMBL" id="MDP9867958.1"/>
    </source>
</evidence>
<protein>
    <submittedName>
        <fullName evidence="3">Pimeloyl-ACP methyl ester carboxylesterase</fullName>
    </submittedName>
</protein>
<feature type="domain" description="Serine aminopeptidase S33" evidence="2">
    <location>
        <begin position="250"/>
        <end position="335"/>
    </location>
</feature>